<evidence type="ECO:0000313" key="6">
    <source>
        <dbReference type="EMBL" id="CAB5065712.1"/>
    </source>
</evidence>
<dbReference type="HAMAP" id="MF_01007">
    <property type="entry name" value="16SrRNA_methyltr_H"/>
    <property type="match status" value="1"/>
</dbReference>
<keyword evidence="3" id="KW-0808">Transferase</keyword>
<evidence type="ECO:0000256" key="1">
    <source>
        <dbReference type="ARBA" id="ARBA00010396"/>
    </source>
</evidence>
<name>A0A6J7PNX1_9ZZZZ</name>
<reference evidence="5" key="1">
    <citation type="submission" date="2020-05" db="EMBL/GenBank/DDBJ databases">
        <authorList>
            <person name="Chiriac C."/>
            <person name="Salcher M."/>
            <person name="Ghai R."/>
            <person name="Kavagutti S V."/>
        </authorList>
    </citation>
    <scope>NUCLEOTIDE SEQUENCE</scope>
</reference>
<dbReference type="PANTHER" id="PTHR11265">
    <property type="entry name" value="S-ADENOSYL-METHYLTRANSFERASE MRAW"/>
    <property type="match status" value="1"/>
</dbReference>
<evidence type="ECO:0000256" key="4">
    <source>
        <dbReference type="ARBA" id="ARBA00022691"/>
    </source>
</evidence>
<dbReference type="InterPro" id="IPR023397">
    <property type="entry name" value="SAM-dep_MeTrfase_MraW_recog"/>
</dbReference>
<evidence type="ECO:0000256" key="2">
    <source>
        <dbReference type="ARBA" id="ARBA00022603"/>
    </source>
</evidence>
<dbReference type="Pfam" id="PF01795">
    <property type="entry name" value="Methyltransf_5"/>
    <property type="match status" value="1"/>
</dbReference>
<dbReference type="SUPFAM" id="SSF81799">
    <property type="entry name" value="Putative methyltransferase TM0872, insert domain"/>
    <property type="match status" value="1"/>
</dbReference>
<dbReference type="PANTHER" id="PTHR11265:SF0">
    <property type="entry name" value="12S RRNA N4-METHYLCYTIDINE METHYLTRANSFERASE"/>
    <property type="match status" value="1"/>
</dbReference>
<dbReference type="PIRSF" id="PIRSF004486">
    <property type="entry name" value="MraW"/>
    <property type="match status" value="1"/>
</dbReference>
<comment type="similarity">
    <text evidence="1">Belongs to the methyltransferase superfamily. RsmH family.</text>
</comment>
<dbReference type="Gene3D" id="3.40.50.150">
    <property type="entry name" value="Vaccinia Virus protein VP39"/>
    <property type="match status" value="1"/>
</dbReference>
<organism evidence="5">
    <name type="scientific">freshwater metagenome</name>
    <dbReference type="NCBI Taxonomy" id="449393"/>
    <lineage>
        <taxon>unclassified sequences</taxon>
        <taxon>metagenomes</taxon>
        <taxon>ecological metagenomes</taxon>
    </lineage>
</organism>
<keyword evidence="2" id="KW-0489">Methyltransferase</keyword>
<evidence type="ECO:0000256" key="3">
    <source>
        <dbReference type="ARBA" id="ARBA00022679"/>
    </source>
</evidence>
<dbReference type="InterPro" id="IPR029063">
    <property type="entry name" value="SAM-dependent_MTases_sf"/>
</dbReference>
<protein>
    <submittedName>
        <fullName evidence="5">Unannotated protein</fullName>
    </submittedName>
</protein>
<dbReference type="EMBL" id="CAFBPN010000001">
    <property type="protein sequence ID" value="CAB5007097.1"/>
    <property type="molecule type" value="Genomic_DNA"/>
</dbReference>
<keyword evidence="4" id="KW-0949">S-adenosyl-L-methionine</keyword>
<dbReference type="GO" id="GO:0070475">
    <property type="term" value="P:rRNA base methylation"/>
    <property type="evidence" value="ECO:0007669"/>
    <property type="project" value="TreeGrafter"/>
</dbReference>
<dbReference type="AlphaFoldDB" id="A0A6J7PNX1"/>
<proteinExistence type="inferred from homology"/>
<gene>
    <name evidence="5" type="ORF">UFOPK4098_00081</name>
    <name evidence="6" type="ORF">UFOPK4347_00999</name>
</gene>
<dbReference type="EMBL" id="CAFBQU010000023">
    <property type="protein sequence ID" value="CAB5065712.1"/>
    <property type="molecule type" value="Genomic_DNA"/>
</dbReference>
<dbReference type="Gene3D" id="1.10.150.170">
    <property type="entry name" value="Putative methyltransferase TM0872, insert domain"/>
    <property type="match status" value="1"/>
</dbReference>
<dbReference type="InterPro" id="IPR002903">
    <property type="entry name" value="RsmH"/>
</dbReference>
<sequence length="316" mass="34577">MSETTVFSHDPVMLNEVIAVFQAVPRGVVIDATLGGAGHSLQLLSSNSDISILGLDRDELAVTTASERLATFAERATVRRARFEQIDDVLESLHIDEISGALFDLGVSSPQLDRSERGFSYRVDAPLDMRMDQSQSLTAAEVVNTYERGELIRILREYADERFASRIADAIIAARPLHSTTQLAAVVTTAIPAATRRTGGHPAKRTFQAIRIEVNAELDQLPRALESAIRHTRTAGRVAVISYHSGEDRIAKNILREAETGGCTCRADLPCGCGAVRLVKRVRCTETPTQEEQLRNPRARSARLRVVEKLAPVGVN</sequence>
<dbReference type="GO" id="GO:0005737">
    <property type="term" value="C:cytoplasm"/>
    <property type="evidence" value="ECO:0007669"/>
    <property type="project" value="TreeGrafter"/>
</dbReference>
<dbReference type="GO" id="GO:0071424">
    <property type="term" value="F:rRNA (cytosine-N4-)-methyltransferase activity"/>
    <property type="evidence" value="ECO:0007669"/>
    <property type="project" value="TreeGrafter"/>
</dbReference>
<accession>A0A6J7PNX1</accession>
<dbReference type="NCBIfam" id="TIGR00006">
    <property type="entry name" value="16S rRNA (cytosine(1402)-N(4))-methyltransferase RsmH"/>
    <property type="match status" value="1"/>
</dbReference>
<dbReference type="SUPFAM" id="SSF53335">
    <property type="entry name" value="S-adenosyl-L-methionine-dependent methyltransferases"/>
    <property type="match status" value="1"/>
</dbReference>
<evidence type="ECO:0000313" key="5">
    <source>
        <dbReference type="EMBL" id="CAB5007097.1"/>
    </source>
</evidence>